<keyword evidence="1 2" id="KW-0479">Metal-binding</keyword>
<reference evidence="4 5" key="1">
    <citation type="submission" date="2020-08" db="EMBL/GenBank/DDBJ databases">
        <authorList>
            <person name="Liu C."/>
            <person name="Sun Q."/>
        </authorList>
    </citation>
    <scope>NUCLEOTIDE SEQUENCE [LARGE SCALE GENOMIC DNA]</scope>
    <source>
        <strain evidence="4 5">NSJ-62</strain>
    </source>
</reference>
<dbReference type="Pfam" id="PF02074">
    <property type="entry name" value="Peptidase_M32"/>
    <property type="match status" value="1"/>
</dbReference>
<organism evidence="4 5">
    <name type="scientific">Oscillibacter hominis</name>
    <dbReference type="NCBI Taxonomy" id="2763056"/>
    <lineage>
        <taxon>Bacteria</taxon>
        <taxon>Bacillati</taxon>
        <taxon>Bacillota</taxon>
        <taxon>Clostridia</taxon>
        <taxon>Eubacteriales</taxon>
        <taxon>Oscillospiraceae</taxon>
        <taxon>Oscillibacter</taxon>
    </lineage>
</organism>
<evidence type="ECO:0000313" key="5">
    <source>
        <dbReference type="Proteomes" id="UP000515960"/>
    </source>
</evidence>
<dbReference type="RefSeq" id="WP_187332753.1">
    <property type="nucleotide sequence ID" value="NZ_CP060490.1"/>
</dbReference>
<dbReference type="InterPro" id="IPR001333">
    <property type="entry name" value="Peptidase_M32_Taq"/>
</dbReference>
<evidence type="ECO:0000313" key="4">
    <source>
        <dbReference type="EMBL" id="QNL44152.1"/>
    </source>
</evidence>
<comment type="similarity">
    <text evidence="1">Belongs to the peptidase M32 family.</text>
</comment>
<accession>A0A7G9B3M1</accession>
<keyword evidence="1" id="KW-0482">Metalloprotease</keyword>
<dbReference type="EC" id="3.4.17.19" evidence="1"/>
<feature type="binding site" evidence="2">
    <location>
        <position position="274"/>
    </location>
    <ligand>
        <name>Zn(2+)</name>
        <dbReference type="ChEBI" id="CHEBI:29105"/>
        <note>catalytic</note>
    </ligand>
</feature>
<dbReference type="PIRSF" id="PIRSF006615">
    <property type="entry name" value="Zn_crbxpep_Taq"/>
    <property type="match status" value="1"/>
</dbReference>
<comment type="catalytic activity">
    <reaction evidence="1">
        <text>Release of a C-terminal amino acid with broad specificity, except for -Pro.</text>
        <dbReference type="EC" id="3.4.17.19"/>
    </reaction>
</comment>
<name>A0A7G9B3M1_9FIRM</name>
<dbReference type="AlphaFoldDB" id="A0A7G9B3M1"/>
<dbReference type="GO" id="GO:0006508">
    <property type="term" value="P:proteolysis"/>
    <property type="evidence" value="ECO:0007669"/>
    <property type="project" value="UniProtKB-UniRule"/>
</dbReference>
<dbReference type="GO" id="GO:0004181">
    <property type="term" value="F:metallocarboxypeptidase activity"/>
    <property type="evidence" value="ECO:0007669"/>
    <property type="project" value="UniProtKB-UniRule"/>
</dbReference>
<sequence>MTTLTTREALERAKDLLRQSRMYDHIIDLMKWDRITYMPSTGRAYRANTSVYFSDKRVELFSTKECHELADKFRSLDASDYETDLERAVARRFLFNFNNANGTPAELQSEITRVQFENDAAWLEARRQNDYSIWKPVLKKYFDLKYKAAQIADPNKHPLQVLMNFYDEDLTVDECSRLLGELKTEMSKLMFKVLPASRDVDDSILNIFYHREKDIDELSAYACHRFGYTADKASFAKVVHGWSAMLSPRDSRVTVSKSDTGIDNFFTYIHEMGHSLYSLGSNDEVVEAGVWGGMKGSAHESQSRFYENIIGRSPEYWEFFFPFFQERFPELRSWNAKDFFKTLIKVNPQFKRTSADELTYNLHPVIRFELERDLFEGKLSFDRLSEAWNDKYEESLGIRPTNDLEGCLQDIHWTEDFGKFQSYAMGNIFDGQLLQGVLRDIPDFHAQVASGRFEDIHNWMHDKVHQFGFTYPTMAVMERASGEKITSKYYIDYMKNKYYSIYGLTD</sequence>
<keyword evidence="5" id="KW-1185">Reference proteome</keyword>
<keyword evidence="1" id="KW-0121">Carboxypeptidase</keyword>
<feature type="active site" description="Proton donor/acceptor" evidence="3">
    <location>
        <position position="271"/>
    </location>
</feature>
<dbReference type="SUPFAM" id="SSF55486">
    <property type="entry name" value="Metalloproteases ('zincins'), catalytic domain"/>
    <property type="match status" value="1"/>
</dbReference>
<keyword evidence="1" id="KW-0378">Hydrolase</keyword>
<evidence type="ECO:0000256" key="2">
    <source>
        <dbReference type="PIRSR" id="PIRSR006615-1"/>
    </source>
</evidence>
<dbReference type="GO" id="GO:0046872">
    <property type="term" value="F:metal ion binding"/>
    <property type="evidence" value="ECO:0007669"/>
    <property type="project" value="UniProtKB-KW"/>
</dbReference>
<evidence type="ECO:0000256" key="3">
    <source>
        <dbReference type="PIRSR" id="PIRSR006615-2"/>
    </source>
</evidence>
<feature type="binding site" evidence="2">
    <location>
        <position position="270"/>
    </location>
    <ligand>
        <name>Zn(2+)</name>
        <dbReference type="ChEBI" id="CHEBI:29105"/>
        <note>catalytic</note>
    </ligand>
</feature>
<dbReference type="PANTHER" id="PTHR34217">
    <property type="entry name" value="METAL-DEPENDENT CARBOXYPEPTIDASE"/>
    <property type="match status" value="1"/>
</dbReference>
<dbReference type="Proteomes" id="UP000515960">
    <property type="component" value="Chromosome"/>
</dbReference>
<evidence type="ECO:0000256" key="1">
    <source>
        <dbReference type="PIRNR" id="PIRNR006615"/>
    </source>
</evidence>
<protein>
    <recommendedName>
        <fullName evidence="1">Metal-dependent carboxypeptidase</fullName>
        <ecNumber evidence="1">3.4.17.19</ecNumber>
    </recommendedName>
</protein>
<feature type="binding site" evidence="2">
    <location>
        <position position="300"/>
    </location>
    <ligand>
        <name>Zn(2+)</name>
        <dbReference type="ChEBI" id="CHEBI:29105"/>
        <note>catalytic</note>
    </ligand>
</feature>
<dbReference type="EMBL" id="CP060490">
    <property type="protein sequence ID" value="QNL44152.1"/>
    <property type="molecule type" value="Genomic_DNA"/>
</dbReference>
<dbReference type="PANTHER" id="PTHR34217:SF1">
    <property type="entry name" value="CARBOXYPEPTIDASE 1"/>
    <property type="match status" value="1"/>
</dbReference>
<keyword evidence="2" id="KW-0862">Zinc</keyword>
<dbReference type="Gene3D" id="1.10.1370.30">
    <property type="match status" value="1"/>
</dbReference>
<keyword evidence="1" id="KW-0645">Protease</keyword>
<dbReference type="PRINTS" id="PR00998">
    <property type="entry name" value="CRBOXYPTASET"/>
</dbReference>
<gene>
    <name evidence="4" type="ORF">H8790_12030</name>
</gene>
<comment type="cofactor">
    <cofactor evidence="2">
        <name>Zn(2+)</name>
        <dbReference type="ChEBI" id="CHEBI:29105"/>
    </cofactor>
    <text evidence="2">Binds 1 zinc ion per subunit.</text>
</comment>
<proteinExistence type="inferred from homology"/>
<comment type="function">
    <text evidence="1">Broad specificity carboxypetidase that releases amino acids sequentially from the C-terminus, including neutral, aromatic, polar and basic residues.</text>
</comment>
<dbReference type="KEGG" id="ohi:H8790_12030"/>
<dbReference type="PROSITE" id="PS52034">
    <property type="entry name" value="PEPTIDASE_M32"/>
    <property type="match status" value="1"/>
</dbReference>